<dbReference type="Pfam" id="PF01826">
    <property type="entry name" value="TIL"/>
    <property type="match status" value="1"/>
</dbReference>
<name>A0A3S3S2X9_9ACAR</name>
<dbReference type="EMBL" id="NCKU01003416">
    <property type="protein sequence ID" value="RWS07552.1"/>
    <property type="molecule type" value="Genomic_DNA"/>
</dbReference>
<dbReference type="OrthoDB" id="6236007at2759"/>
<organism evidence="3 4">
    <name type="scientific">Dinothrombium tinctorium</name>
    <dbReference type="NCBI Taxonomy" id="1965070"/>
    <lineage>
        <taxon>Eukaryota</taxon>
        <taxon>Metazoa</taxon>
        <taxon>Ecdysozoa</taxon>
        <taxon>Arthropoda</taxon>
        <taxon>Chelicerata</taxon>
        <taxon>Arachnida</taxon>
        <taxon>Acari</taxon>
        <taxon>Acariformes</taxon>
        <taxon>Trombidiformes</taxon>
        <taxon>Prostigmata</taxon>
        <taxon>Anystina</taxon>
        <taxon>Parasitengona</taxon>
        <taxon>Trombidioidea</taxon>
        <taxon>Trombidiidae</taxon>
        <taxon>Dinothrombium</taxon>
    </lineage>
</organism>
<feature type="domain" description="TIL" evidence="1">
    <location>
        <begin position="6"/>
        <end position="49"/>
    </location>
</feature>
<proteinExistence type="predicted"/>
<comment type="caution">
    <text evidence="3">The sequence shown here is derived from an EMBL/GenBank/DDBJ whole genome shotgun (WGS) entry which is preliminary data.</text>
</comment>
<accession>A0A3S3S2X9</accession>
<protein>
    <recommendedName>
        <fullName evidence="1">TIL domain-containing protein</fullName>
    </recommendedName>
</protein>
<dbReference type="InterPro" id="IPR002919">
    <property type="entry name" value="TIL_dom"/>
</dbReference>
<evidence type="ECO:0000313" key="4">
    <source>
        <dbReference type="Proteomes" id="UP000285301"/>
    </source>
</evidence>
<dbReference type="Gene3D" id="2.10.25.10">
    <property type="entry name" value="Laminin"/>
    <property type="match status" value="1"/>
</dbReference>
<dbReference type="EMBL" id="NCKU01002989">
    <property type="protein sequence ID" value="RWS08397.1"/>
    <property type="molecule type" value="Genomic_DNA"/>
</dbReference>
<gene>
    <name evidence="3" type="ORF">B4U79_19034</name>
    <name evidence="2" type="ORF">B4U79_19046</name>
</gene>
<evidence type="ECO:0000313" key="2">
    <source>
        <dbReference type="EMBL" id="RWS07552.1"/>
    </source>
</evidence>
<evidence type="ECO:0000259" key="1">
    <source>
        <dbReference type="Pfam" id="PF01826"/>
    </source>
</evidence>
<evidence type="ECO:0000313" key="3">
    <source>
        <dbReference type="EMBL" id="RWS08397.1"/>
    </source>
</evidence>
<reference evidence="3 4" key="1">
    <citation type="journal article" date="2018" name="Gigascience">
        <title>Genomes of trombidid mites reveal novel predicted allergens and laterally-transferred genes associated with secondary metabolism.</title>
        <authorList>
            <person name="Dong X."/>
            <person name="Chaisiri K."/>
            <person name="Xia D."/>
            <person name="Armstrong S.D."/>
            <person name="Fang Y."/>
            <person name="Donnelly M.J."/>
            <person name="Kadowaki T."/>
            <person name="McGarry J.W."/>
            <person name="Darby A.C."/>
            <person name="Makepeace B.L."/>
        </authorList>
    </citation>
    <scope>NUCLEOTIDE SEQUENCE [LARGE SCALE GENOMIC DNA]</scope>
    <source>
        <strain evidence="3">UoL-WK</strain>
    </source>
</reference>
<dbReference type="Proteomes" id="UP000285301">
    <property type="component" value="Unassembled WGS sequence"/>
</dbReference>
<keyword evidence="4" id="KW-1185">Reference proteome</keyword>
<reference evidence="3" key="2">
    <citation type="submission" date="2018-11" db="EMBL/GenBank/DDBJ databases">
        <title>Trombidioid mite genomics.</title>
        <authorList>
            <person name="Dong X."/>
        </authorList>
    </citation>
    <scope>NUCLEOTIDE SEQUENCE</scope>
    <source>
        <strain evidence="3">UoL-WK</strain>
    </source>
</reference>
<dbReference type="AlphaFoldDB" id="A0A3S3S2X9"/>
<dbReference type="InterPro" id="IPR036084">
    <property type="entry name" value="Ser_inhib-like_sf"/>
</dbReference>
<sequence length="49" mass="5673">MIIKAPTCPWQKDPYKPCPRTLIIGCICKPGYVRRTESRYSECIPIENC</sequence>
<dbReference type="SUPFAM" id="SSF57567">
    <property type="entry name" value="Serine protease inhibitors"/>
    <property type="match status" value="1"/>
</dbReference>